<proteinExistence type="predicted"/>
<comment type="caution">
    <text evidence="1">The sequence shown here is derived from an EMBL/GenBank/DDBJ whole genome shotgun (WGS) entry which is preliminary data.</text>
</comment>
<accession>A0A9P6EDP5</accession>
<reference evidence="1" key="1">
    <citation type="submission" date="2020-11" db="EMBL/GenBank/DDBJ databases">
        <authorList>
            <consortium name="DOE Joint Genome Institute"/>
            <person name="Ahrendt S."/>
            <person name="Riley R."/>
            <person name="Andreopoulos W."/>
            <person name="Labutti K."/>
            <person name="Pangilinan J."/>
            <person name="Ruiz-Duenas F.J."/>
            <person name="Barrasa J.M."/>
            <person name="Sanchez-Garcia M."/>
            <person name="Camarero S."/>
            <person name="Miyauchi S."/>
            <person name="Serrano A."/>
            <person name="Linde D."/>
            <person name="Babiker R."/>
            <person name="Drula E."/>
            <person name="Ayuso-Fernandez I."/>
            <person name="Pacheco R."/>
            <person name="Padilla G."/>
            <person name="Ferreira P."/>
            <person name="Barriuso J."/>
            <person name="Kellner H."/>
            <person name="Castanera R."/>
            <person name="Alfaro M."/>
            <person name="Ramirez L."/>
            <person name="Pisabarro A.G."/>
            <person name="Kuo A."/>
            <person name="Tritt A."/>
            <person name="Lipzen A."/>
            <person name="He G."/>
            <person name="Yan M."/>
            <person name="Ng V."/>
            <person name="Cullen D."/>
            <person name="Martin F."/>
            <person name="Rosso M.-N."/>
            <person name="Henrissat B."/>
            <person name="Hibbett D."/>
            <person name="Martinez A.T."/>
            <person name="Grigoriev I.V."/>
        </authorList>
    </citation>
    <scope>NUCLEOTIDE SEQUENCE</scope>
    <source>
        <strain evidence="1">CBS 506.95</strain>
    </source>
</reference>
<sequence length="60" mass="6716">MRVIRVRLRNRPMGSTCSCGRAQAAAPEPNNIDANHLCQERYTWVANCGLACPCYFRCGI</sequence>
<keyword evidence="2" id="KW-1185">Reference proteome</keyword>
<evidence type="ECO:0000313" key="2">
    <source>
        <dbReference type="Proteomes" id="UP000807306"/>
    </source>
</evidence>
<evidence type="ECO:0000313" key="1">
    <source>
        <dbReference type="EMBL" id="KAF9527182.1"/>
    </source>
</evidence>
<name>A0A9P6EDP5_9AGAR</name>
<organism evidence="1 2">
    <name type="scientific">Crepidotus variabilis</name>
    <dbReference type="NCBI Taxonomy" id="179855"/>
    <lineage>
        <taxon>Eukaryota</taxon>
        <taxon>Fungi</taxon>
        <taxon>Dikarya</taxon>
        <taxon>Basidiomycota</taxon>
        <taxon>Agaricomycotina</taxon>
        <taxon>Agaricomycetes</taxon>
        <taxon>Agaricomycetidae</taxon>
        <taxon>Agaricales</taxon>
        <taxon>Agaricineae</taxon>
        <taxon>Crepidotaceae</taxon>
        <taxon>Crepidotus</taxon>
    </lineage>
</organism>
<gene>
    <name evidence="1" type="ORF">CPB83DRAFT_856514</name>
</gene>
<protein>
    <submittedName>
        <fullName evidence="1">Uncharacterized protein</fullName>
    </submittedName>
</protein>
<dbReference type="Proteomes" id="UP000807306">
    <property type="component" value="Unassembled WGS sequence"/>
</dbReference>
<dbReference type="AlphaFoldDB" id="A0A9P6EDP5"/>
<dbReference type="EMBL" id="MU157863">
    <property type="protein sequence ID" value="KAF9527182.1"/>
    <property type="molecule type" value="Genomic_DNA"/>
</dbReference>